<feature type="compositionally biased region" description="Polar residues" evidence="1">
    <location>
        <begin position="667"/>
        <end position="688"/>
    </location>
</feature>
<feature type="region of interest" description="Disordered" evidence="1">
    <location>
        <begin position="745"/>
        <end position="767"/>
    </location>
</feature>
<evidence type="ECO:0008006" key="4">
    <source>
        <dbReference type="Google" id="ProtNLM"/>
    </source>
</evidence>
<keyword evidence="3" id="KW-1185">Reference proteome</keyword>
<reference evidence="2" key="1">
    <citation type="journal article" date="2020" name="bioRxiv">
        <title>Chromosome-level reference genome of the European wasp spider Argiope bruennichi: a resource for studies on range expansion and evolutionary adaptation.</title>
        <authorList>
            <person name="Sheffer M.M."/>
            <person name="Hoppe A."/>
            <person name="Krehenwinkel H."/>
            <person name="Uhl G."/>
            <person name="Kuss A.W."/>
            <person name="Jensen L."/>
            <person name="Jensen C."/>
            <person name="Gillespie R.G."/>
            <person name="Hoff K.J."/>
            <person name="Prost S."/>
        </authorList>
    </citation>
    <scope>NUCLEOTIDE SEQUENCE</scope>
</reference>
<comment type="caution">
    <text evidence="2">The sequence shown here is derived from an EMBL/GenBank/DDBJ whole genome shotgun (WGS) entry which is preliminary data.</text>
</comment>
<dbReference type="Pfam" id="PF05380">
    <property type="entry name" value="Peptidase_A17"/>
    <property type="match status" value="1"/>
</dbReference>
<sequence length="767" mass="87755">MGEVSSNCDSILEFLQDEVQAEERIILASQNFGFDTKPNFKSFKEKKAANNKHKYGDTRQIASAADLLTSSKEQRQCIFCHNLHNSTDCLKVRKMPMKDRENLVEKSGCCFLCLKPGHQVRKCYSKVTCLGCGKRHHIILCHNVNQRTSFSTGKETAEVDSLPNDDQALANNYLEMILEEAQMGNSKYPAGVVEKLKNSFYVDNCLTSLQTETELHEFIQVAKDVMLERKFDLRGWEHNYSHSSTEEVSCVTNKIVPVLGLQWSLNSDTLSVNLKEDCEDNGPVTKRKILSEVHKIFDPIGYTCPVTLYPKLLLQKLWQMKTNWDSELPTEISKKFKRWRNQLSLLRKIAIPSCLIKDPDNAGSLGIHIFCDASKTAYATCIYLRSESKNLTSCQLVQARSKVAPLKAITIPRLELLACSIGTRLVQRVIEDLKLGNIPIFFWTDSSTALCWIKGSENWTPFVYNRIREIRLASKPENWHYVPGSINLADLPSRDCFVRQLSETEWWHGPPWLYYPSDKWPKSEFSVNEEEVLKEKRKEIVSSMVSLQKTDNSFIYKFLNYHKTIRIIAWILRFINNSRISRDDRKYGILDSEEISVAEYAVIRIIQKESFVNEEDEKLKTLRAFKDGNDIIRTILSTIPTNSSQQAKEPPISANTSSTINTLLKQKPESSNQIQTIKETNNQNSSNSKKPEHLKEKKAVKKARLAASKKKKDLTNRPKTKDDFFKKMKKTIDAQKVETLINIHPSDDDLLTSASETDVLLSSPKKS</sequence>
<dbReference type="PANTHER" id="PTHR47331:SF4">
    <property type="entry name" value="PEPTIDASE S1 DOMAIN-CONTAINING PROTEIN"/>
    <property type="match status" value="1"/>
</dbReference>
<organism evidence="2 3">
    <name type="scientific">Argiope bruennichi</name>
    <name type="common">Wasp spider</name>
    <name type="synonym">Aranea bruennichi</name>
    <dbReference type="NCBI Taxonomy" id="94029"/>
    <lineage>
        <taxon>Eukaryota</taxon>
        <taxon>Metazoa</taxon>
        <taxon>Ecdysozoa</taxon>
        <taxon>Arthropoda</taxon>
        <taxon>Chelicerata</taxon>
        <taxon>Arachnida</taxon>
        <taxon>Araneae</taxon>
        <taxon>Araneomorphae</taxon>
        <taxon>Entelegynae</taxon>
        <taxon>Araneoidea</taxon>
        <taxon>Araneidae</taxon>
        <taxon>Argiope</taxon>
    </lineage>
</organism>
<name>A0A8T0E9H9_ARGBR</name>
<accession>A0A8T0E9H9</accession>
<evidence type="ECO:0000313" key="3">
    <source>
        <dbReference type="Proteomes" id="UP000807504"/>
    </source>
</evidence>
<evidence type="ECO:0000256" key="1">
    <source>
        <dbReference type="SAM" id="MobiDB-lite"/>
    </source>
</evidence>
<gene>
    <name evidence="2" type="ORF">HNY73_021236</name>
</gene>
<protein>
    <recommendedName>
        <fullName evidence="4">CCHC-type domain-containing protein</fullName>
    </recommendedName>
</protein>
<dbReference type="PANTHER" id="PTHR47331">
    <property type="entry name" value="PHD-TYPE DOMAIN-CONTAINING PROTEIN"/>
    <property type="match status" value="1"/>
</dbReference>
<evidence type="ECO:0000313" key="2">
    <source>
        <dbReference type="EMBL" id="KAF8768413.1"/>
    </source>
</evidence>
<dbReference type="EMBL" id="JABXBU010002230">
    <property type="protein sequence ID" value="KAF8768413.1"/>
    <property type="molecule type" value="Genomic_DNA"/>
</dbReference>
<reference evidence="2" key="2">
    <citation type="submission" date="2020-06" db="EMBL/GenBank/DDBJ databases">
        <authorList>
            <person name="Sheffer M."/>
        </authorList>
    </citation>
    <scope>NUCLEOTIDE SEQUENCE</scope>
</reference>
<feature type="compositionally biased region" description="Basic residues" evidence="1">
    <location>
        <begin position="698"/>
        <end position="712"/>
    </location>
</feature>
<feature type="compositionally biased region" description="Basic and acidic residues" evidence="1">
    <location>
        <begin position="713"/>
        <end position="723"/>
    </location>
</feature>
<dbReference type="InterPro" id="IPR008042">
    <property type="entry name" value="Retrotrans_Pao"/>
</dbReference>
<dbReference type="Proteomes" id="UP000807504">
    <property type="component" value="Unassembled WGS sequence"/>
</dbReference>
<dbReference type="AlphaFoldDB" id="A0A8T0E9H9"/>
<proteinExistence type="predicted"/>
<feature type="region of interest" description="Disordered" evidence="1">
    <location>
        <begin position="667"/>
        <end position="723"/>
    </location>
</feature>